<accession>A0A409VKK9</accession>
<comment type="caution">
    <text evidence="4">The sequence shown here is derived from an EMBL/GenBank/DDBJ whole genome shotgun (WGS) entry which is preliminary data.</text>
</comment>
<dbReference type="InterPro" id="IPR040202">
    <property type="entry name" value="Brl1/Brr6"/>
</dbReference>
<dbReference type="Proteomes" id="UP000284706">
    <property type="component" value="Unassembled WGS sequence"/>
</dbReference>
<dbReference type="InterPro" id="IPR018767">
    <property type="entry name" value="Brl1/Brr6_dom"/>
</dbReference>
<dbReference type="SMART" id="SM01042">
    <property type="entry name" value="Brr6_like_C_C"/>
    <property type="match status" value="1"/>
</dbReference>
<reference evidence="4 5" key="1">
    <citation type="journal article" date="2018" name="Evol. Lett.">
        <title>Horizontal gene cluster transfer increased hallucinogenic mushroom diversity.</title>
        <authorList>
            <person name="Reynolds H.T."/>
            <person name="Vijayakumar V."/>
            <person name="Gluck-Thaler E."/>
            <person name="Korotkin H.B."/>
            <person name="Matheny P.B."/>
            <person name="Slot J.C."/>
        </authorList>
    </citation>
    <scope>NUCLEOTIDE SEQUENCE [LARGE SCALE GENOMIC DNA]</scope>
    <source>
        <strain evidence="4 5">SRW20</strain>
    </source>
</reference>
<feature type="compositionally biased region" description="Basic and acidic residues" evidence="1">
    <location>
        <begin position="117"/>
        <end position="134"/>
    </location>
</feature>
<keyword evidence="5" id="KW-1185">Reference proteome</keyword>
<dbReference type="GO" id="GO:0031965">
    <property type="term" value="C:nuclear membrane"/>
    <property type="evidence" value="ECO:0007669"/>
    <property type="project" value="InterPro"/>
</dbReference>
<keyword evidence="2" id="KW-0812">Transmembrane</keyword>
<name>A0A409VKK9_9AGAR</name>
<feature type="compositionally biased region" description="Acidic residues" evidence="1">
    <location>
        <begin position="166"/>
        <end position="178"/>
    </location>
</feature>
<dbReference type="Pfam" id="PF10104">
    <property type="entry name" value="Brr6_like_C_C"/>
    <property type="match status" value="1"/>
</dbReference>
<feature type="transmembrane region" description="Helical" evidence="2">
    <location>
        <begin position="215"/>
        <end position="234"/>
    </location>
</feature>
<evidence type="ECO:0000256" key="1">
    <source>
        <dbReference type="SAM" id="MobiDB-lite"/>
    </source>
</evidence>
<dbReference type="OrthoDB" id="5961at2759"/>
<dbReference type="FunCoup" id="A0A409VKK9">
    <property type="interactions" value="20"/>
</dbReference>
<dbReference type="PANTHER" id="PTHR28136:SF1">
    <property type="entry name" value="NUCLEUS EXPORT PROTEIN BRL1"/>
    <property type="match status" value="1"/>
</dbReference>
<organism evidence="4 5">
    <name type="scientific">Gymnopilus dilepis</name>
    <dbReference type="NCBI Taxonomy" id="231916"/>
    <lineage>
        <taxon>Eukaryota</taxon>
        <taxon>Fungi</taxon>
        <taxon>Dikarya</taxon>
        <taxon>Basidiomycota</taxon>
        <taxon>Agaricomycotina</taxon>
        <taxon>Agaricomycetes</taxon>
        <taxon>Agaricomycetidae</taxon>
        <taxon>Agaricales</taxon>
        <taxon>Agaricineae</taxon>
        <taxon>Hymenogastraceae</taxon>
        <taxon>Gymnopilus</taxon>
    </lineage>
</organism>
<dbReference type="STRING" id="231916.A0A409VKK9"/>
<dbReference type="GO" id="GO:0055088">
    <property type="term" value="P:lipid homeostasis"/>
    <property type="evidence" value="ECO:0007669"/>
    <property type="project" value="InterPro"/>
</dbReference>
<dbReference type="PANTHER" id="PTHR28136">
    <property type="entry name" value="NUCLEUS EXPORT PROTEIN BRR6"/>
    <property type="match status" value="1"/>
</dbReference>
<feature type="transmembrane region" description="Helical" evidence="2">
    <location>
        <begin position="320"/>
        <end position="341"/>
    </location>
</feature>
<sequence>MASRYTFTQRSKEAPMDFQWTNRPSVKPAWVAASDDPSTPRKRNHDAMNPPTPSISNTPQQPTFGANQNVPFLFQPVPLPQSPQPHPWAPPPDFSPSKAFRSSEAKDVDMTEASPAKQEESKPNGTPAKDKEVENANGRPVATGGLRRVYRQRIRRARSTHRSRADDEESEGESDEEGAMTPVTQNTSNHYTLNMPAHPAPQSDTPYVLLGYLQFFFNLSLILIFLYLFVQFIITVQRDVALRISEYSQDIIQEISLCATQFRNNRCSGESPIPAMVQQCANWEACMNRDPAVVGRAKVGAELIAEVINGFVEPISWKTLIFTLTSLAFLTVFINTLLSLYRAKHQPIAEAARHPAPPYALGPSNAPFPSQFGAYLPPTHASGWGRYRPEEDLETPPRRRRLENGDVAKIK</sequence>
<evidence type="ECO:0000256" key="2">
    <source>
        <dbReference type="SAM" id="Phobius"/>
    </source>
</evidence>
<evidence type="ECO:0000313" key="5">
    <source>
        <dbReference type="Proteomes" id="UP000284706"/>
    </source>
</evidence>
<feature type="region of interest" description="Disordered" evidence="1">
    <location>
        <begin position="380"/>
        <end position="411"/>
    </location>
</feature>
<dbReference type="AlphaFoldDB" id="A0A409VKK9"/>
<keyword evidence="2" id="KW-1133">Transmembrane helix</keyword>
<dbReference type="EMBL" id="NHYE01005622">
    <property type="protein sequence ID" value="PPQ66767.1"/>
    <property type="molecule type" value="Genomic_DNA"/>
</dbReference>
<feature type="region of interest" description="Disordered" evidence="1">
    <location>
        <begin position="1"/>
        <end position="198"/>
    </location>
</feature>
<feature type="compositionally biased region" description="Basic and acidic residues" evidence="1">
    <location>
        <begin position="402"/>
        <end position="411"/>
    </location>
</feature>
<gene>
    <name evidence="4" type="ORF">CVT26_009753</name>
</gene>
<dbReference type="GO" id="GO:0006998">
    <property type="term" value="P:nuclear envelope organization"/>
    <property type="evidence" value="ECO:0007669"/>
    <property type="project" value="InterPro"/>
</dbReference>
<feature type="compositionally biased region" description="Basic residues" evidence="1">
    <location>
        <begin position="148"/>
        <end position="162"/>
    </location>
</feature>
<feature type="compositionally biased region" description="Polar residues" evidence="1">
    <location>
        <begin position="182"/>
        <end position="192"/>
    </location>
</feature>
<protein>
    <recommendedName>
        <fullName evidence="3">Brl1/Brr6 domain-containing protein</fullName>
    </recommendedName>
</protein>
<feature type="compositionally biased region" description="Pro residues" evidence="1">
    <location>
        <begin position="77"/>
        <end position="94"/>
    </location>
</feature>
<dbReference type="InParanoid" id="A0A409VKK9"/>
<proteinExistence type="predicted"/>
<keyword evidence="2" id="KW-0472">Membrane</keyword>
<feature type="domain" description="Brl1/Brr6" evidence="3">
    <location>
        <begin position="209"/>
        <end position="342"/>
    </location>
</feature>
<evidence type="ECO:0000313" key="4">
    <source>
        <dbReference type="EMBL" id="PPQ66767.1"/>
    </source>
</evidence>
<evidence type="ECO:0000259" key="3">
    <source>
        <dbReference type="SMART" id="SM01042"/>
    </source>
</evidence>
<feature type="compositionally biased region" description="Polar residues" evidence="1">
    <location>
        <begin position="54"/>
        <end position="70"/>
    </location>
</feature>